<dbReference type="Gene3D" id="3.20.20.80">
    <property type="entry name" value="Glycosidases"/>
    <property type="match status" value="1"/>
</dbReference>
<evidence type="ECO:0000256" key="1">
    <source>
        <dbReference type="ARBA" id="ARBA00001678"/>
    </source>
</evidence>
<dbReference type="InterPro" id="IPR001547">
    <property type="entry name" value="Glyco_hydro_5"/>
</dbReference>
<dbReference type="Proteomes" id="UP001431532">
    <property type="component" value="Unassembled WGS sequence"/>
</dbReference>
<dbReference type="InterPro" id="IPR013783">
    <property type="entry name" value="Ig-like_fold"/>
</dbReference>
<comment type="catalytic activity">
    <reaction evidence="1">
        <text>Random hydrolysis of (1-&gt;4)-beta-D-mannosidic linkages in mannans, galactomannans and glucomannans.</text>
        <dbReference type="EC" id="3.2.1.78"/>
    </reaction>
</comment>
<evidence type="ECO:0000256" key="4">
    <source>
        <dbReference type="ARBA" id="ARBA00023295"/>
    </source>
</evidence>
<evidence type="ECO:0000313" key="6">
    <source>
        <dbReference type="EMBL" id="MDI6452760.1"/>
    </source>
</evidence>
<evidence type="ECO:0000313" key="7">
    <source>
        <dbReference type="Proteomes" id="UP001431532"/>
    </source>
</evidence>
<dbReference type="PANTHER" id="PTHR31451">
    <property type="match status" value="1"/>
</dbReference>
<dbReference type="InterPro" id="IPR045053">
    <property type="entry name" value="MAN-like"/>
</dbReference>
<evidence type="ECO:0000259" key="5">
    <source>
        <dbReference type="Pfam" id="PF26410"/>
    </source>
</evidence>
<keyword evidence="7" id="KW-1185">Reference proteome</keyword>
<organism evidence="6 7">
    <name type="scientific">Peloplasma aerotolerans</name>
    <dbReference type="NCBI Taxonomy" id="3044389"/>
    <lineage>
        <taxon>Bacteria</taxon>
        <taxon>Bacillati</taxon>
        <taxon>Mycoplasmatota</taxon>
        <taxon>Mollicutes</taxon>
        <taxon>Acholeplasmatales</taxon>
        <taxon>Acholeplasmataceae</taxon>
        <taxon>Peloplasma</taxon>
    </lineage>
</organism>
<comment type="caution">
    <text evidence="6">The sequence shown here is derived from an EMBL/GenBank/DDBJ whole genome shotgun (WGS) entry which is preliminary data.</text>
</comment>
<accession>A0AAW6U4H1</accession>
<reference evidence="6" key="1">
    <citation type="submission" date="2023-05" db="EMBL/GenBank/DDBJ databases">
        <title>Mariniplasma microaerophilum sp. nov., a novel anaerobic mollicute isolated from terrestrial mud volcano, Taman Peninsula, Russia.</title>
        <authorList>
            <person name="Khomyakova M.A."/>
            <person name="Merkel A.Y."/>
            <person name="Slobodkin A.I."/>
        </authorList>
    </citation>
    <scope>NUCLEOTIDE SEQUENCE</scope>
    <source>
        <strain evidence="6">M4Ah</strain>
    </source>
</reference>
<dbReference type="EC" id="3.2.1.78" evidence="2"/>
<evidence type="ECO:0000256" key="2">
    <source>
        <dbReference type="ARBA" id="ARBA00012706"/>
    </source>
</evidence>
<dbReference type="GO" id="GO:0004553">
    <property type="term" value="F:hydrolase activity, hydrolyzing O-glycosyl compounds"/>
    <property type="evidence" value="ECO:0007669"/>
    <property type="project" value="InterPro"/>
</dbReference>
<name>A0AAW6U4H1_9MOLU</name>
<keyword evidence="4" id="KW-0326">Glycosidase</keyword>
<dbReference type="Gene3D" id="2.60.40.10">
    <property type="entry name" value="Immunoglobulins"/>
    <property type="match status" value="1"/>
</dbReference>
<dbReference type="PROSITE" id="PS51257">
    <property type="entry name" value="PROKAR_LIPOPROTEIN"/>
    <property type="match status" value="1"/>
</dbReference>
<dbReference type="RefSeq" id="WP_282839185.1">
    <property type="nucleotide sequence ID" value="NZ_JASCXW010000010.1"/>
</dbReference>
<protein>
    <recommendedName>
        <fullName evidence="2">mannan endo-1,4-beta-mannosidase</fullName>
        <ecNumber evidence="2">3.2.1.78</ecNumber>
    </recommendedName>
</protein>
<dbReference type="AlphaFoldDB" id="A0AAW6U4H1"/>
<dbReference type="Pfam" id="PF26410">
    <property type="entry name" value="GH5_mannosidase"/>
    <property type="match status" value="1"/>
</dbReference>
<dbReference type="InterPro" id="IPR017853">
    <property type="entry name" value="GH"/>
</dbReference>
<keyword evidence="3" id="KW-0378">Hydrolase</keyword>
<gene>
    <name evidence="6" type="ORF">QJ521_04220</name>
</gene>
<feature type="domain" description="Glycoside hydrolase family 5" evidence="5">
    <location>
        <begin position="326"/>
        <end position="436"/>
    </location>
</feature>
<sequence length="632" mass="72741">MMQLDAKYKRIYLIILSISFLLFLSSCKPSETEVTDPTETIIPTEVTPMNLISQINLVTEHPKAYEKIEFELTDTETFKSLETNPFDYRDVHIQGVFTSPSGEVYAIPAFWYQDYEIVLNTSWTAPPNGISGRASTNPDEPQGLEMVNYIGDPHYRLRYLPEEAGLHTLHLEVKKEGVIVQILQTSVTIDEGTKDYKGVIKVEETHKRNFVFEDGSTFMPVGQNNAWYTSSTRQTEDYRVWFELMHDNFANFTRIWMGTWSFALHWGNAHDDFTSRLNQAARLDKVFDLAAEYDIYFMLALLNHGQFSAIVNPQWASNPWNEANGGPLSYPSQFFSHLGAKETYKQQLLYILGRYGYSTQVMAWELFNEVDWTDNFNSAIVYMWHSEMSQFIKENDPYNRMVTTSYKGHTGGAYQSPWIDFANPHSYDYTSKNIMVHLPPVLNNLFTQYNKPILQSEIGINWRNGTDTTAADPTGISLKQAQWAGIMGGGAGAAMNWWWDSWVHPNNLYYRFIGVGKYAQQMDMVGDYYDRLPALPGVHVSNSQTGLLGYRIDNRVYGYAFDNNWRHNYTTINQKNVTYRIPITTGAYSLSIYNTDSGEIIETRTISTFNDFLEFDLTFTEDIAFIIVEDNQ</sequence>
<dbReference type="SUPFAM" id="SSF51445">
    <property type="entry name" value="(Trans)glycosidases"/>
    <property type="match status" value="1"/>
</dbReference>
<dbReference type="EMBL" id="JASCXW010000010">
    <property type="protein sequence ID" value="MDI6452760.1"/>
    <property type="molecule type" value="Genomic_DNA"/>
</dbReference>
<evidence type="ECO:0000256" key="3">
    <source>
        <dbReference type="ARBA" id="ARBA00022801"/>
    </source>
</evidence>
<proteinExistence type="predicted"/>